<evidence type="ECO:0000313" key="4">
    <source>
        <dbReference type="Proteomes" id="UP000477543"/>
    </source>
</evidence>
<dbReference type="Pfam" id="PF14397">
    <property type="entry name" value="ATPgrasp_ST"/>
    <property type="match status" value="1"/>
</dbReference>
<evidence type="ECO:0000313" key="3">
    <source>
        <dbReference type="EMBL" id="NAZ16810.1"/>
    </source>
</evidence>
<dbReference type="RefSeq" id="WP_161449436.1">
    <property type="nucleotide sequence ID" value="NZ_WYDN01000010.1"/>
</dbReference>
<dbReference type="Proteomes" id="UP000477543">
    <property type="component" value="Unassembled WGS sequence"/>
</dbReference>
<evidence type="ECO:0000256" key="1">
    <source>
        <dbReference type="SAM" id="MobiDB-lite"/>
    </source>
</evidence>
<reference evidence="3 4" key="1">
    <citation type="submission" date="2020-01" db="EMBL/GenBank/DDBJ databases">
        <title>Glutamicibacter soli M275.</title>
        <authorList>
            <person name="Meng X."/>
        </authorList>
    </citation>
    <scope>NUCLEOTIDE SEQUENCE [LARGE SCALE GENOMIC DNA]</scope>
    <source>
        <strain evidence="3 4">M275</strain>
    </source>
</reference>
<proteinExistence type="predicted"/>
<name>A0A6L9G8S3_9MICC</name>
<comment type="caution">
    <text evidence="3">The sequence shown here is derived from an EMBL/GenBank/DDBJ whole genome shotgun (WGS) entry which is preliminary data.</text>
</comment>
<organism evidence="3 4">
    <name type="scientific">Glutamicibacter soli</name>
    <dbReference type="NCBI Taxonomy" id="453836"/>
    <lineage>
        <taxon>Bacteria</taxon>
        <taxon>Bacillati</taxon>
        <taxon>Actinomycetota</taxon>
        <taxon>Actinomycetes</taxon>
        <taxon>Micrococcales</taxon>
        <taxon>Micrococcaceae</taxon>
        <taxon>Glutamicibacter</taxon>
    </lineage>
</organism>
<accession>A0A6L9G8S3</accession>
<protein>
    <recommendedName>
        <fullName evidence="2">Alpha-L-glutamate ligase-related protein ATP-grasp domain-containing protein</fullName>
    </recommendedName>
</protein>
<feature type="domain" description="Alpha-L-glutamate ligase-related protein ATP-grasp" evidence="2">
    <location>
        <begin position="926"/>
        <end position="1189"/>
    </location>
</feature>
<dbReference type="SUPFAM" id="SSF56059">
    <property type="entry name" value="Glutathione synthetase ATP-binding domain-like"/>
    <property type="match status" value="1"/>
</dbReference>
<sequence>MSTREKAAKSARKVAVSAMSHRLVTQGFSAPSARRWVRSTARDIQASANVTNLVNALSDLNSVRELHRSGQVRRTAGETRQDTERLSYRDYLYLTPLNRRSAWLTNRVTAYRHVPGLDAYLRAPICTVFTWRDSLDVVRLQDFPQGVEATDQGLLEVIRCQGEIQVQAIRWDRGNGRTLSFVSGKFFVDGWPASEDAVLDVIRKMSSSSRCVFLPSADAPGYTGSLFGASDAALRLFIARDEDAQAKVLQAQYCEGDQWRVTQPSTNEIDTARVEGVSRGWGKRRQRLSLGEQRYAKVIEIEPGSGQFEVDAERIADFPQYMEIREEVQRLFSSPNHHFSFITVDVALRPSGEFEVLDISLAPRYPEPEGFNRQTEDFLRALLEERGESKRARGERNKIAARISRRAQRMSRQYQAFQLRAEGFTGRAARLWVGRVNAVQKQAAGRLNTTVTESLSWGFDPDFATRFGISEENREQFVPLRDYLYAQPLNGKYAKWVRDRVSARAIFEPYLDSFEPLHYQVLRRDRELQVIALSSKARSYGTGIGAIGDFLSTHGKLTLSSSTWHGRVSSEVEFDNGYFLLDSVRYTQDEFEKLLTFRVREQFYVLGERVANDSELAGLSTKGEVHLEVAMLNPNGTSPQVCEAFVVATEDSVHGHAFARNGKLLSGIAASGKTVRPGDSDETTLETELAIEEQRSDSEDPGPGHAKDDIRVEDDQDLAAEDTYQMVGRIDPATGQLTETRALYKGKLRAYTLHPVTGLPLERTIAQWDQVVELLRKLCVFAPQLKFVEFSIVLTANGPVINGLSATPGYRQEYPFSETTVKFLKRELEEKREKSTPMQTVARKWLRQAKLKTRREFAKALYPEGLVPYQSVRWLGDIRRDLFERNGIDLKTKLWAYRNGFLSYRIPQYGITEENRHEFISDFEYRWLRHINKKYKYWLEDKISIKYVAAEFNDCLPAYYFYTTAHEGQNAVVPMMDCPSDYSATFQDVLRLARAKSVLALKPDEGSHGDGFYRLDYTEEAGYALNGQPATEDDVLAILQDTKNQYLVTEFIQMHPVLAEIYPHSVNTIRLIVFKKDGVTPQIGNAYLRIGSLKSGYVDNTAAGGMLAEIDPATGNFGNAQVLENGRVAACPRHPDTGALIEGTIPHWDYAVGKVLDIAASLPQLEYLGFDLAITPEGIMLPEINRSPDFPRIDKLTPLTIDYLLYKLDKKKSIFGYDIKRPRKLISLPDRTQA</sequence>
<evidence type="ECO:0000259" key="2">
    <source>
        <dbReference type="Pfam" id="PF14397"/>
    </source>
</evidence>
<dbReference type="AlphaFoldDB" id="A0A6L9G8S3"/>
<feature type="region of interest" description="Disordered" evidence="1">
    <location>
        <begin position="692"/>
        <end position="711"/>
    </location>
</feature>
<dbReference type="EMBL" id="WYDN01000010">
    <property type="protein sequence ID" value="NAZ16810.1"/>
    <property type="molecule type" value="Genomic_DNA"/>
</dbReference>
<gene>
    <name evidence="3" type="ORF">GT020_12175</name>
</gene>
<dbReference type="InterPro" id="IPR039523">
    <property type="entry name" value="RimK-rel_E_lig_ATP-grasp"/>
</dbReference>